<evidence type="ECO:0000256" key="16">
    <source>
        <dbReference type="SAM" id="MobiDB-lite"/>
    </source>
</evidence>
<evidence type="ECO:0000313" key="21">
    <source>
        <dbReference type="Proteomes" id="UP001153712"/>
    </source>
</evidence>
<keyword evidence="6 15" id="KW-0547">Nucleotide-binding</keyword>
<dbReference type="EMBL" id="OU900107">
    <property type="protein sequence ID" value="CAG9857457.1"/>
    <property type="molecule type" value="Genomic_DNA"/>
</dbReference>
<dbReference type="PANTHER" id="PTHR46715:SF1">
    <property type="entry name" value="1-PHOSPHATIDYLINOSITOL 3-PHOSPHATE 5-KINASE"/>
    <property type="match status" value="1"/>
</dbReference>
<keyword evidence="5" id="KW-0479">Metal-binding</keyword>
<dbReference type="Gene3D" id="3.50.7.10">
    <property type="entry name" value="GroEL"/>
    <property type="match status" value="1"/>
</dbReference>
<dbReference type="PANTHER" id="PTHR46715">
    <property type="entry name" value="1-PHOSPHATIDYLINOSITOL 3-PHOSPHATE 5-KINASE"/>
    <property type="match status" value="1"/>
</dbReference>
<keyword evidence="3" id="KW-0597">Phosphoprotein</keyword>
<keyword evidence="7" id="KW-0967">Endosome</keyword>
<protein>
    <recommendedName>
        <fullName evidence="2">1-phosphatidylinositol-3-phosphate 5-kinase</fullName>
        <ecNumber evidence="2">2.7.1.150</ecNumber>
    </recommendedName>
</protein>
<evidence type="ECO:0000256" key="2">
    <source>
        <dbReference type="ARBA" id="ARBA00012009"/>
    </source>
</evidence>
<dbReference type="SUPFAM" id="SSF52029">
    <property type="entry name" value="GroEL apical domain-like"/>
    <property type="match status" value="1"/>
</dbReference>
<feature type="region of interest" description="Disordered" evidence="16">
    <location>
        <begin position="39"/>
        <end position="76"/>
    </location>
</feature>
<feature type="compositionally biased region" description="Basic and acidic residues" evidence="16">
    <location>
        <begin position="1289"/>
        <end position="1298"/>
    </location>
</feature>
<dbReference type="SUPFAM" id="SSF46785">
    <property type="entry name" value="Winged helix' DNA-binding domain"/>
    <property type="match status" value="1"/>
</dbReference>
<keyword evidence="11 15" id="KW-0067">ATP-binding</keyword>
<dbReference type="InterPro" id="IPR002423">
    <property type="entry name" value="Cpn60/GroEL/TCP-1"/>
</dbReference>
<dbReference type="InterPro" id="IPR027483">
    <property type="entry name" value="PInositol-4-P-4/5-kinase_C_sf"/>
</dbReference>
<comment type="catalytic activity">
    <reaction evidence="13">
        <text>a 1,2-diacyl-sn-glycero-3-phospho-(1D-myo-inositol-3-phosphate) + ATP = a 1,2-diacyl-sn-glycero-3-phospho-(1D-myo-inositol-3,5-bisphosphate) + ADP + H(+)</text>
        <dbReference type="Rhea" id="RHEA:13609"/>
        <dbReference type="ChEBI" id="CHEBI:15378"/>
        <dbReference type="ChEBI" id="CHEBI:30616"/>
        <dbReference type="ChEBI" id="CHEBI:57923"/>
        <dbReference type="ChEBI" id="CHEBI:58088"/>
        <dbReference type="ChEBI" id="CHEBI:456216"/>
        <dbReference type="EC" id="2.7.1.150"/>
    </reaction>
    <physiologicalReaction direction="left-to-right" evidence="13">
        <dbReference type="Rhea" id="RHEA:13610"/>
    </physiologicalReaction>
</comment>
<evidence type="ECO:0000256" key="9">
    <source>
        <dbReference type="ARBA" id="ARBA00022777"/>
    </source>
</evidence>
<dbReference type="GO" id="GO:0005524">
    <property type="term" value="F:ATP binding"/>
    <property type="evidence" value="ECO:0007669"/>
    <property type="project" value="UniProtKB-UniRule"/>
</dbReference>
<dbReference type="GO" id="GO:1903426">
    <property type="term" value="P:regulation of reactive oxygen species biosynthetic process"/>
    <property type="evidence" value="ECO:0007669"/>
    <property type="project" value="TreeGrafter"/>
</dbReference>
<dbReference type="GO" id="GO:0035556">
    <property type="term" value="P:intracellular signal transduction"/>
    <property type="evidence" value="ECO:0007669"/>
    <property type="project" value="InterPro"/>
</dbReference>
<evidence type="ECO:0000259" key="19">
    <source>
        <dbReference type="PROSITE" id="PS51455"/>
    </source>
</evidence>
<feature type="region of interest" description="Disordered" evidence="16">
    <location>
        <begin position="1"/>
        <end position="24"/>
    </location>
</feature>
<dbReference type="Pfam" id="PF00118">
    <property type="entry name" value="Cpn60_TCP1"/>
    <property type="match status" value="1"/>
</dbReference>
<dbReference type="InterPro" id="IPR000306">
    <property type="entry name" value="Znf_FYVE"/>
</dbReference>
<dbReference type="FunFam" id="3.30.810.10:FF:000001">
    <property type="entry name" value="1-phosphatidylinositol 3-phosphate 5-kinase FAB1"/>
    <property type="match status" value="1"/>
</dbReference>
<dbReference type="Gene3D" id="1.10.10.10">
    <property type="entry name" value="Winged helix-like DNA-binding domain superfamily/Winged helix DNA-binding domain"/>
    <property type="match status" value="1"/>
</dbReference>
<evidence type="ECO:0000256" key="11">
    <source>
        <dbReference type="ARBA" id="ARBA00022840"/>
    </source>
</evidence>
<dbReference type="Gene3D" id="3.30.800.10">
    <property type="entry name" value="Phosphatidylinositol Phosphate Kinase II Beta"/>
    <property type="match status" value="1"/>
</dbReference>
<gene>
    <name evidence="20" type="ORF">PHYEVI_LOCUS3862</name>
</gene>
<dbReference type="CDD" id="cd03334">
    <property type="entry name" value="Fab1_TCP"/>
    <property type="match status" value="1"/>
</dbReference>
<dbReference type="Proteomes" id="UP001153712">
    <property type="component" value="Chromosome 14"/>
</dbReference>
<name>A0A9N9TM73_PHYSR</name>
<dbReference type="CDD" id="cd17300">
    <property type="entry name" value="PIPKc_PIKfyve"/>
    <property type="match status" value="1"/>
</dbReference>
<dbReference type="GO" id="GO:0010008">
    <property type="term" value="C:endosome membrane"/>
    <property type="evidence" value="ECO:0007669"/>
    <property type="project" value="UniProtKB-SubCell"/>
</dbReference>
<dbReference type="InterPro" id="IPR013083">
    <property type="entry name" value="Znf_RING/FYVE/PHD"/>
</dbReference>
<dbReference type="FunFam" id="3.30.40.10:FF:000057">
    <property type="entry name" value="1-phosphatidylinositol 3-phosphate 5-kinase isoform X1"/>
    <property type="match status" value="1"/>
</dbReference>
<dbReference type="SMART" id="SM00049">
    <property type="entry name" value="DEP"/>
    <property type="match status" value="1"/>
</dbReference>
<evidence type="ECO:0000256" key="10">
    <source>
        <dbReference type="ARBA" id="ARBA00022833"/>
    </source>
</evidence>
<dbReference type="InterPro" id="IPR002498">
    <property type="entry name" value="PInositol-4-P-4/5-kinase_core"/>
</dbReference>
<evidence type="ECO:0000259" key="18">
    <source>
        <dbReference type="PROSITE" id="PS50186"/>
    </source>
</evidence>
<evidence type="ECO:0000256" key="15">
    <source>
        <dbReference type="PROSITE-ProRule" id="PRU00781"/>
    </source>
</evidence>
<evidence type="ECO:0000256" key="13">
    <source>
        <dbReference type="ARBA" id="ARBA00052820"/>
    </source>
</evidence>
<dbReference type="CDD" id="cd15725">
    <property type="entry name" value="FYVE_PIKfyve_Fab1"/>
    <property type="match status" value="1"/>
</dbReference>
<evidence type="ECO:0000256" key="7">
    <source>
        <dbReference type="ARBA" id="ARBA00022753"/>
    </source>
</evidence>
<dbReference type="PROSITE" id="PS50186">
    <property type="entry name" value="DEP"/>
    <property type="match status" value="1"/>
</dbReference>
<dbReference type="Pfam" id="PF01363">
    <property type="entry name" value="FYVE"/>
    <property type="match status" value="1"/>
</dbReference>
<keyword evidence="12" id="KW-0472">Membrane</keyword>
<dbReference type="SMART" id="SM00064">
    <property type="entry name" value="FYVE"/>
    <property type="match status" value="1"/>
</dbReference>
<dbReference type="GO" id="GO:0046488">
    <property type="term" value="P:phosphatidylinositol metabolic process"/>
    <property type="evidence" value="ECO:0007669"/>
    <property type="project" value="UniProtKB-UniRule"/>
</dbReference>
<proteinExistence type="predicted"/>
<dbReference type="GO" id="GO:0052810">
    <property type="term" value="F:1-phosphatidylinositol-5-kinase activity"/>
    <property type="evidence" value="ECO:0007669"/>
    <property type="project" value="TreeGrafter"/>
</dbReference>
<dbReference type="InterPro" id="IPR044769">
    <property type="entry name" value="PIKfyve_PIPKc"/>
</dbReference>
<dbReference type="PROSITE" id="PS50178">
    <property type="entry name" value="ZF_FYVE"/>
    <property type="match status" value="1"/>
</dbReference>
<dbReference type="Gene3D" id="3.30.40.10">
    <property type="entry name" value="Zinc/RING finger domain, C3HC4 (zinc finger)"/>
    <property type="match status" value="1"/>
</dbReference>
<keyword evidence="10" id="KW-0862">Zinc</keyword>
<feature type="compositionally biased region" description="Basic and acidic residues" evidence="16">
    <location>
        <begin position="39"/>
        <end position="51"/>
    </location>
</feature>
<sequence>MSKNLQTPTKLTEFGPIQAEDPKPASVSQFLANFFWKKTSSEDPNGDKSDATSDNLPSWAVETASNSPNQPDAPASNVYEVDLNEGRSLPNVLKRISNLLALKSSNLQDYSETELKQYWMPDSVSKECYECSEKFTTFRRRHHCRVCGQIFCWQCCSQQIPGKIFGCTGELRVCTYCCKVVLSYLQSSDFNVVLSNDLKMLQESLQVKFGVVSTKSLEDNTSRTSSADKEGCGNKKKNSVCYQEEKFFYENSNASYLSNEEKSRALRNSTSLRNLYEEIAAGVQFETHRYKQKTYGDCAQGSDLVDWLIFQNKSKNRVQASAMCQALLEAGYIESLSDPTNFIDGYAFYRKKLINYPELSSSGTDFDVQYSEEPHWVQQIPHDSNITDSDSEQIVGVTEMRSSSSYMLDLNVEANTVYLSRPLNEYNQQVEQAEQPEVKETDVVRPSKQVEVAPESGWFNASHLREENGEKLAYTVLQRTFEQHKTALFKQILRSKGLSYAWSSTVQDVLQRLIGLVRPDKNHDAIDLDIRHYVRFKTLPGASKADTALVEGIVCSKNVAHIDMKTDIDHPRILLLQCSVVYQRTEGRLMSLEPILMQEYEYLRNVAARIVALRPHVVLVQKNVSRLAQEMLRRRDVTLVRNVKRSVMERLARCTGADLVTAVDAHIGRPELGTCARFYVRNYKTDRGKLKTLMHFEGLPGAHLGATVLLRGAAEEELKKVKEAAELMLFASYNWRLELSFLMDEFAVPANAEGFLDDSPEDGEVKVVPSTETEQARKIDRPAIKRFVKDEKTLVDDFTDPLHSAQAHQPAAGGPSETLSVARLPFADGFKKHLDDVVLCVSPHVVVPPPYLETEAGKRCSMRRFFPDCLYYSRSFESAAKTKRKGALDGRAIAPENRDKSVKALHPFLAAKLTMGVEEAPVQDLLAHFRACGGRYAKKETIRVEKARAEAAPFEESEANHKDVLDPVHHQRLAVLFCSYSTESNNAPAFCVNPWIVYMDFYGRNDIPLGCFLERYCFRPSYECPSLTCDTPMAGHVRKFVHNAGCVTVGLNHFDQAFADDGVCTWTWCTGCQTVSPIATLSADSWSYPFAKYLEIKFYGDAYGRRGPAGCSHSLHQDHYQYFGYKNYVATFKYTAITIWEISLPPRSIEVHLDSGKLHRQLVDDVKSTAQKGHDFFVSISEKLKAEETELNGSLRQILAKEQANFKQSIDDLQMKLTSPSLERKPFDEKEVHLSYWKLSDTLTRLKRSLVEIVEMWNGRLSDFITRKKDSNDKKKEKTEDSTEIQISSEEKETKKIPNDYTESESCTSSIESCQNENTTNNQPAEDSTDGKKETDKKTVKNILSNLLQLPSNSNSLPAPFPLNEHYLADSSIPVVVIENEPSSIVAYTLASQEYAKLLDELTSRKTHGDSFGSPSTKRKLPVNADKDKLDNSSEQHQQEAQQQQQDDAKKARKAHVEVQFQDGNSNFFCRAYMAQEFAELRRAVLSTGEEGYVRSLSRSAQWDARGGKSGSNFSKTTDDRFVLKEMSKTEVHLFLESCSNYFGYVHRCQSSGQPTLLGKILGVYQIVFKNSSNVPYRSNVLVMENLFYGRKSLQKFDLKGSMRNRLVTPDRQSDEIVLLDENLMKMTCESPLYVLPHSKAVLMSAIQSDTEFLSTQSVMDYSLLVGLDAENKEIVLGIIDYIRTFTWDKKLETMVKRSGILGGQGKLPTIISPEEYRKRFIEAMHKYFLEVPDHWTGLGKSVEF</sequence>
<organism evidence="20 21">
    <name type="scientific">Phyllotreta striolata</name>
    <name type="common">Striped flea beetle</name>
    <name type="synonym">Crioceris striolata</name>
    <dbReference type="NCBI Taxonomy" id="444603"/>
    <lineage>
        <taxon>Eukaryota</taxon>
        <taxon>Metazoa</taxon>
        <taxon>Ecdysozoa</taxon>
        <taxon>Arthropoda</taxon>
        <taxon>Hexapoda</taxon>
        <taxon>Insecta</taxon>
        <taxon>Pterygota</taxon>
        <taxon>Neoptera</taxon>
        <taxon>Endopterygota</taxon>
        <taxon>Coleoptera</taxon>
        <taxon>Polyphaga</taxon>
        <taxon>Cucujiformia</taxon>
        <taxon>Chrysomeloidea</taxon>
        <taxon>Chrysomelidae</taxon>
        <taxon>Galerucinae</taxon>
        <taxon>Alticini</taxon>
        <taxon>Phyllotreta</taxon>
    </lineage>
</organism>
<dbReference type="GO" id="GO:0032438">
    <property type="term" value="P:melanosome organization"/>
    <property type="evidence" value="ECO:0007669"/>
    <property type="project" value="TreeGrafter"/>
</dbReference>
<dbReference type="InterPro" id="IPR036390">
    <property type="entry name" value="WH_DNA-bd_sf"/>
</dbReference>
<dbReference type="InterPro" id="IPR011011">
    <property type="entry name" value="Znf_FYVE_PHD"/>
</dbReference>
<dbReference type="InterPro" id="IPR017455">
    <property type="entry name" value="Znf_FYVE-rel"/>
</dbReference>
<dbReference type="SUPFAM" id="SSF57903">
    <property type="entry name" value="FYVE/PHD zinc finger"/>
    <property type="match status" value="1"/>
</dbReference>
<evidence type="ECO:0000256" key="14">
    <source>
        <dbReference type="PROSITE-ProRule" id="PRU00091"/>
    </source>
</evidence>
<accession>A0A9N9TM73</accession>
<feature type="compositionally biased region" description="Basic and acidic residues" evidence="16">
    <location>
        <begin position="1269"/>
        <end position="1281"/>
    </location>
</feature>
<keyword evidence="9 15" id="KW-0418">Kinase</keyword>
<dbReference type="InterPro" id="IPR036388">
    <property type="entry name" value="WH-like_DNA-bd_sf"/>
</dbReference>
<keyword evidence="21" id="KW-1185">Reference proteome</keyword>
<dbReference type="PROSITE" id="PS51455">
    <property type="entry name" value="PIPK"/>
    <property type="match status" value="1"/>
</dbReference>
<evidence type="ECO:0000256" key="5">
    <source>
        <dbReference type="ARBA" id="ARBA00022723"/>
    </source>
</evidence>
<dbReference type="Pfam" id="PF00610">
    <property type="entry name" value="DEP"/>
    <property type="match status" value="1"/>
</dbReference>
<feature type="region of interest" description="Disordered" evidence="16">
    <location>
        <begin position="1405"/>
        <end position="1456"/>
    </location>
</feature>
<reference evidence="20" key="1">
    <citation type="submission" date="2022-01" db="EMBL/GenBank/DDBJ databases">
        <authorList>
            <person name="King R."/>
        </authorList>
    </citation>
    <scope>NUCLEOTIDE SEQUENCE</scope>
</reference>
<evidence type="ECO:0000313" key="20">
    <source>
        <dbReference type="EMBL" id="CAG9857457.1"/>
    </source>
</evidence>
<dbReference type="InterPro" id="IPR027409">
    <property type="entry name" value="GroEL-like_apical_dom_sf"/>
</dbReference>
<dbReference type="FunFam" id="3.50.7.10:FF:000007">
    <property type="entry name" value="1-phosphatidylinositol 3-phosphate 5-kinase isoform X1"/>
    <property type="match status" value="1"/>
</dbReference>
<feature type="domain" description="DEP" evidence="18">
    <location>
        <begin position="279"/>
        <end position="350"/>
    </location>
</feature>
<dbReference type="EC" id="2.7.1.150" evidence="2"/>
<dbReference type="SUPFAM" id="SSF56104">
    <property type="entry name" value="SAICAR synthase-like"/>
    <property type="match status" value="1"/>
</dbReference>
<evidence type="ECO:0000256" key="8">
    <source>
        <dbReference type="ARBA" id="ARBA00022771"/>
    </source>
</evidence>
<keyword evidence="8 14" id="KW-0863">Zinc-finger</keyword>
<evidence type="ECO:0000256" key="4">
    <source>
        <dbReference type="ARBA" id="ARBA00022679"/>
    </source>
</evidence>
<feature type="compositionally biased region" description="Basic and acidic residues" evidence="16">
    <location>
        <begin position="1425"/>
        <end position="1438"/>
    </location>
</feature>
<keyword evidence="4 15" id="KW-0808">Transferase</keyword>
<feature type="region of interest" description="Disordered" evidence="16">
    <location>
        <begin position="1269"/>
        <end position="1336"/>
    </location>
</feature>
<feature type="domain" description="FYVE-type" evidence="17">
    <location>
        <begin position="122"/>
        <end position="177"/>
    </location>
</feature>
<evidence type="ECO:0000256" key="6">
    <source>
        <dbReference type="ARBA" id="ARBA00022741"/>
    </source>
</evidence>
<feature type="domain" description="PIPK" evidence="19">
    <location>
        <begin position="1404"/>
        <end position="1729"/>
    </location>
</feature>
<dbReference type="InterPro" id="IPR043548">
    <property type="entry name" value="PIKfyve"/>
</dbReference>
<dbReference type="InterPro" id="IPR027484">
    <property type="entry name" value="PInositol-4-P-5-kinase_N"/>
</dbReference>
<dbReference type="GO" id="GO:0008270">
    <property type="term" value="F:zinc ion binding"/>
    <property type="evidence" value="ECO:0007669"/>
    <property type="project" value="UniProtKB-KW"/>
</dbReference>
<dbReference type="InterPro" id="IPR000591">
    <property type="entry name" value="DEP_dom"/>
</dbReference>
<feature type="compositionally biased region" description="Polar residues" evidence="16">
    <location>
        <begin position="1315"/>
        <end position="1326"/>
    </location>
</feature>
<dbReference type="OrthoDB" id="158357at2759"/>
<evidence type="ECO:0000256" key="3">
    <source>
        <dbReference type="ARBA" id="ARBA00022553"/>
    </source>
</evidence>
<dbReference type="Pfam" id="PF01504">
    <property type="entry name" value="PIP5K"/>
    <property type="match status" value="1"/>
</dbReference>
<comment type="subcellular location">
    <subcellularLocation>
        <location evidence="1">Endosome membrane</location>
    </subcellularLocation>
</comment>
<dbReference type="Gene3D" id="3.30.810.10">
    <property type="entry name" value="2-Layer Sandwich"/>
    <property type="match status" value="1"/>
</dbReference>
<dbReference type="GO" id="GO:0090385">
    <property type="term" value="P:phagosome-lysosome fusion"/>
    <property type="evidence" value="ECO:0007669"/>
    <property type="project" value="TreeGrafter"/>
</dbReference>
<dbReference type="GO" id="GO:0000285">
    <property type="term" value="F:1-phosphatidylinositol-3-phosphate 5-kinase activity"/>
    <property type="evidence" value="ECO:0007669"/>
    <property type="project" value="UniProtKB-EC"/>
</dbReference>
<evidence type="ECO:0000256" key="1">
    <source>
        <dbReference type="ARBA" id="ARBA00004608"/>
    </source>
</evidence>
<evidence type="ECO:0000256" key="12">
    <source>
        <dbReference type="ARBA" id="ARBA00023136"/>
    </source>
</evidence>
<feature type="compositionally biased region" description="Polar residues" evidence="16">
    <location>
        <begin position="1"/>
        <end position="10"/>
    </location>
</feature>
<evidence type="ECO:0000259" key="17">
    <source>
        <dbReference type="PROSITE" id="PS50178"/>
    </source>
</evidence>
<dbReference type="SMART" id="SM00330">
    <property type="entry name" value="PIPKc"/>
    <property type="match status" value="1"/>
</dbReference>
<feature type="compositionally biased region" description="Low complexity" evidence="16">
    <location>
        <begin position="1304"/>
        <end position="1314"/>
    </location>
</feature>